<dbReference type="Proteomes" id="UP000494214">
    <property type="component" value="Unassembled WGS sequence"/>
</dbReference>
<evidence type="ECO:0000313" key="2">
    <source>
        <dbReference type="EMBL" id="CAB3683552.1"/>
    </source>
</evidence>
<proteinExistence type="predicted"/>
<name>A0A6S6ZMG9_9BURK</name>
<accession>A0A6S6ZMG9</accession>
<keyword evidence="1" id="KW-0812">Transmembrane</keyword>
<keyword evidence="1" id="KW-0472">Membrane</keyword>
<feature type="transmembrane region" description="Helical" evidence="1">
    <location>
        <begin position="75"/>
        <end position="99"/>
    </location>
</feature>
<keyword evidence="3" id="KW-1185">Reference proteome</keyword>
<dbReference type="EMBL" id="CADIJM010000002">
    <property type="protein sequence ID" value="CAB3683552.1"/>
    <property type="molecule type" value="Genomic_DNA"/>
</dbReference>
<protein>
    <submittedName>
        <fullName evidence="2">Uncharacterized protein</fullName>
    </submittedName>
</protein>
<organism evidence="2 3">
    <name type="scientific">Achromobacter animicus</name>
    <dbReference type="NCBI Taxonomy" id="1389935"/>
    <lineage>
        <taxon>Bacteria</taxon>
        <taxon>Pseudomonadati</taxon>
        <taxon>Pseudomonadota</taxon>
        <taxon>Betaproteobacteria</taxon>
        <taxon>Burkholderiales</taxon>
        <taxon>Alcaligenaceae</taxon>
        <taxon>Achromobacter</taxon>
    </lineage>
</organism>
<sequence>MATDWIWSSNDSAGVSPAIGDQLVSIDEACLRIRNPWTVESASSGKQYAAALVVTISGFLGYFLAVLLGSAILSYVLLFCLFLISLFFFLMLALSVSFIKTRSDIIFSRLDKRVSYRDRRRVISGAWNSAIGGMVSKSEFTGAGVIVTHSLIIKMPVESIKPEMKGKRLESLFVSTESNQPVDPRVLYVAQVWEFIRLFMDEGPNKLPKPAESNWWLAPDHCIYLTPTEAWRRYVPWRNGQPNEAQGKNNWLLPLWLLLFPYNMFCALSWYAACRVLKVQAAQPPIPTARA</sequence>
<feature type="transmembrane region" description="Helical" evidence="1">
    <location>
        <begin position="48"/>
        <end position="69"/>
    </location>
</feature>
<evidence type="ECO:0000256" key="1">
    <source>
        <dbReference type="SAM" id="Phobius"/>
    </source>
</evidence>
<dbReference type="AlphaFoldDB" id="A0A6S6ZMG9"/>
<keyword evidence="1" id="KW-1133">Transmembrane helix</keyword>
<gene>
    <name evidence="2" type="ORF">LMG26690_01732</name>
</gene>
<reference evidence="2 3" key="1">
    <citation type="submission" date="2020-04" db="EMBL/GenBank/DDBJ databases">
        <authorList>
            <person name="De Canck E."/>
        </authorList>
    </citation>
    <scope>NUCLEOTIDE SEQUENCE [LARGE SCALE GENOMIC DNA]</scope>
    <source>
        <strain evidence="2 3">LMG 26690</strain>
    </source>
</reference>
<feature type="transmembrane region" description="Helical" evidence="1">
    <location>
        <begin position="251"/>
        <end position="273"/>
    </location>
</feature>
<dbReference type="RefSeq" id="WP_175122679.1">
    <property type="nucleotide sequence ID" value="NZ_CADIJM010000002.1"/>
</dbReference>
<evidence type="ECO:0000313" key="3">
    <source>
        <dbReference type="Proteomes" id="UP000494214"/>
    </source>
</evidence>